<protein>
    <submittedName>
        <fullName evidence="1">Uncharacterized protein</fullName>
    </submittedName>
</protein>
<dbReference type="EMBL" id="FUZA01000001">
    <property type="protein sequence ID" value="SKB51764.1"/>
    <property type="molecule type" value="Genomic_DNA"/>
</dbReference>
<name>A0A1T5BX89_9BACT</name>
<sequence>MNRDREGYTLRNSEIRKSLEHSMCFFISAALKCGAISTYGNLYPRRKIRYIHFQHSAFKKIGFVFKNKIAQRHSRVVQHA</sequence>
<gene>
    <name evidence="1" type="ORF">SAMN05660293_00680</name>
</gene>
<evidence type="ECO:0000313" key="2">
    <source>
        <dbReference type="Proteomes" id="UP000190897"/>
    </source>
</evidence>
<reference evidence="2" key="1">
    <citation type="submission" date="2017-02" db="EMBL/GenBank/DDBJ databases">
        <authorList>
            <person name="Varghese N."/>
            <person name="Submissions S."/>
        </authorList>
    </citation>
    <scope>NUCLEOTIDE SEQUENCE [LARGE SCALE GENOMIC DNA]</scope>
    <source>
        <strain evidence="2">DSM 22270</strain>
    </source>
</reference>
<keyword evidence="2" id="KW-1185">Reference proteome</keyword>
<evidence type="ECO:0000313" key="1">
    <source>
        <dbReference type="EMBL" id="SKB51764.1"/>
    </source>
</evidence>
<accession>A0A1T5BX89</accession>
<proteinExistence type="predicted"/>
<dbReference type="AlphaFoldDB" id="A0A1T5BX89"/>
<dbReference type="Proteomes" id="UP000190897">
    <property type="component" value="Unassembled WGS sequence"/>
</dbReference>
<organism evidence="1 2">
    <name type="scientific">Dyadobacter psychrophilus</name>
    <dbReference type="NCBI Taxonomy" id="651661"/>
    <lineage>
        <taxon>Bacteria</taxon>
        <taxon>Pseudomonadati</taxon>
        <taxon>Bacteroidota</taxon>
        <taxon>Cytophagia</taxon>
        <taxon>Cytophagales</taxon>
        <taxon>Spirosomataceae</taxon>
        <taxon>Dyadobacter</taxon>
    </lineage>
</organism>